<dbReference type="InterPro" id="IPR058240">
    <property type="entry name" value="rSAM_sf"/>
</dbReference>
<keyword evidence="3" id="KW-0479">Metal-binding</keyword>
<evidence type="ECO:0000256" key="1">
    <source>
        <dbReference type="ARBA" id="ARBA00001966"/>
    </source>
</evidence>
<dbReference type="PROSITE" id="PS51918">
    <property type="entry name" value="RADICAL_SAM"/>
    <property type="match status" value="1"/>
</dbReference>
<evidence type="ECO:0000259" key="6">
    <source>
        <dbReference type="PROSITE" id="PS51918"/>
    </source>
</evidence>
<keyword evidence="2" id="KW-0949">S-adenosyl-L-methionine</keyword>
<dbReference type="SUPFAM" id="SSF102114">
    <property type="entry name" value="Radical SAM enzymes"/>
    <property type="match status" value="1"/>
</dbReference>
<keyword evidence="4" id="KW-0408">Iron</keyword>
<sequence>MLLYDPPVYRPPSEANSLILQVTLGCGHNQCAFCSMYQSKVYTVRPLDAVLAEIEAVAARAPGVTRVFLADGDALRLPAPHLLAVLEALNRHFPDLTRVSAYATPGDILRKTDAELAALRAARLVMLYVGLESGDPDTVRRAAKGASPEAAGRAVTRARQAGFKVSATIILGLAGRARWREHAWATAVMINKDPPTYLSSLCLMLDPGREAGFRARFDNQFEPQDDEGLLAELDVMLEYMNPPSPVIFRSNHVSNALALAGTLPRDRDRLRGEIAEARRLIPMGRRWSGGSL</sequence>
<reference evidence="7 8" key="1">
    <citation type="submission" date="2019-07" db="EMBL/GenBank/DDBJ databases">
        <title>Whole genome shotgun sequence of Rhodospirillum oryzae NBRC 107573.</title>
        <authorList>
            <person name="Hosoyama A."/>
            <person name="Uohara A."/>
            <person name="Ohji S."/>
            <person name="Ichikawa N."/>
        </authorList>
    </citation>
    <scope>NUCLEOTIDE SEQUENCE [LARGE SCALE GENOMIC DNA]</scope>
    <source>
        <strain evidence="7 8">NBRC 107573</strain>
    </source>
</reference>
<dbReference type="RefSeq" id="WP_147163030.1">
    <property type="nucleotide sequence ID" value="NZ_BJZO01000023.1"/>
</dbReference>
<organism evidence="7 8">
    <name type="scientific">Pararhodospirillum oryzae</name>
    <dbReference type="NCBI Taxonomy" id="478448"/>
    <lineage>
        <taxon>Bacteria</taxon>
        <taxon>Pseudomonadati</taxon>
        <taxon>Pseudomonadota</taxon>
        <taxon>Alphaproteobacteria</taxon>
        <taxon>Rhodospirillales</taxon>
        <taxon>Rhodospirillaceae</taxon>
        <taxon>Pararhodospirillum</taxon>
    </lineage>
</organism>
<dbReference type="InterPro" id="IPR007197">
    <property type="entry name" value="rSAM"/>
</dbReference>
<dbReference type="GO" id="GO:0003824">
    <property type="term" value="F:catalytic activity"/>
    <property type="evidence" value="ECO:0007669"/>
    <property type="project" value="InterPro"/>
</dbReference>
<keyword evidence="5" id="KW-0411">Iron-sulfur</keyword>
<dbReference type="CDD" id="cd01335">
    <property type="entry name" value="Radical_SAM"/>
    <property type="match status" value="1"/>
</dbReference>
<dbReference type="Proteomes" id="UP000321567">
    <property type="component" value="Unassembled WGS sequence"/>
</dbReference>
<evidence type="ECO:0000313" key="8">
    <source>
        <dbReference type="Proteomes" id="UP000321567"/>
    </source>
</evidence>
<dbReference type="PANTHER" id="PTHR43409">
    <property type="entry name" value="ANAEROBIC MAGNESIUM-PROTOPORPHYRIN IX MONOMETHYL ESTER CYCLASE-RELATED"/>
    <property type="match status" value="1"/>
</dbReference>
<dbReference type="Pfam" id="PF04055">
    <property type="entry name" value="Radical_SAM"/>
    <property type="match status" value="1"/>
</dbReference>
<dbReference type="SMART" id="SM00729">
    <property type="entry name" value="Elp3"/>
    <property type="match status" value="1"/>
</dbReference>
<dbReference type="EMBL" id="BJZO01000023">
    <property type="protein sequence ID" value="GEO80989.1"/>
    <property type="molecule type" value="Genomic_DNA"/>
</dbReference>
<dbReference type="PANTHER" id="PTHR43409:SF4">
    <property type="entry name" value="RADICAL SAM SUPERFAMILY PROTEIN"/>
    <property type="match status" value="1"/>
</dbReference>
<dbReference type="SFLD" id="SFLDG01095">
    <property type="entry name" value="Uncharacterised_Radical_SAM_Su"/>
    <property type="match status" value="1"/>
</dbReference>
<dbReference type="InterPro" id="IPR006638">
    <property type="entry name" value="Elp3/MiaA/NifB-like_rSAM"/>
</dbReference>
<keyword evidence="8" id="KW-1185">Reference proteome</keyword>
<evidence type="ECO:0000313" key="7">
    <source>
        <dbReference type="EMBL" id="GEO80989.1"/>
    </source>
</evidence>
<dbReference type="GO" id="GO:0051536">
    <property type="term" value="F:iron-sulfur cluster binding"/>
    <property type="evidence" value="ECO:0007669"/>
    <property type="project" value="UniProtKB-KW"/>
</dbReference>
<dbReference type="Gene3D" id="3.20.20.70">
    <property type="entry name" value="Aldolase class I"/>
    <property type="match status" value="1"/>
</dbReference>
<evidence type="ECO:0000256" key="2">
    <source>
        <dbReference type="ARBA" id="ARBA00022691"/>
    </source>
</evidence>
<dbReference type="InterPro" id="IPR051198">
    <property type="entry name" value="BchE-like"/>
</dbReference>
<evidence type="ECO:0000256" key="5">
    <source>
        <dbReference type="ARBA" id="ARBA00023014"/>
    </source>
</evidence>
<proteinExistence type="predicted"/>
<protein>
    <submittedName>
        <fullName evidence="7">Radical SAM protein</fullName>
    </submittedName>
</protein>
<accession>A0A512H699</accession>
<dbReference type="AlphaFoldDB" id="A0A512H699"/>
<name>A0A512H699_9PROT</name>
<dbReference type="SFLD" id="SFLDS00029">
    <property type="entry name" value="Radical_SAM"/>
    <property type="match status" value="1"/>
</dbReference>
<dbReference type="GO" id="GO:0046872">
    <property type="term" value="F:metal ion binding"/>
    <property type="evidence" value="ECO:0007669"/>
    <property type="project" value="UniProtKB-KW"/>
</dbReference>
<feature type="domain" description="Radical SAM core" evidence="6">
    <location>
        <begin position="10"/>
        <end position="243"/>
    </location>
</feature>
<comment type="caution">
    <text evidence="7">The sequence shown here is derived from an EMBL/GenBank/DDBJ whole genome shotgun (WGS) entry which is preliminary data.</text>
</comment>
<gene>
    <name evidence="7" type="ORF">ROR02_11200</name>
</gene>
<evidence type="ECO:0000256" key="4">
    <source>
        <dbReference type="ARBA" id="ARBA00023004"/>
    </source>
</evidence>
<dbReference type="SFLD" id="SFLDG01082">
    <property type="entry name" value="B12-binding_domain_containing"/>
    <property type="match status" value="1"/>
</dbReference>
<evidence type="ECO:0000256" key="3">
    <source>
        <dbReference type="ARBA" id="ARBA00022723"/>
    </source>
</evidence>
<comment type="cofactor">
    <cofactor evidence="1">
        <name>[4Fe-4S] cluster</name>
        <dbReference type="ChEBI" id="CHEBI:49883"/>
    </cofactor>
</comment>
<dbReference type="OrthoDB" id="9777636at2"/>
<dbReference type="InterPro" id="IPR013785">
    <property type="entry name" value="Aldolase_TIM"/>
</dbReference>